<feature type="compositionally biased region" description="Basic and acidic residues" evidence="1">
    <location>
        <begin position="582"/>
        <end position="591"/>
    </location>
</feature>
<comment type="caution">
    <text evidence="3">The sequence shown here is derived from an EMBL/GenBank/DDBJ whole genome shotgun (WGS) entry which is preliminary data.</text>
</comment>
<feature type="transmembrane region" description="Helical" evidence="2">
    <location>
        <begin position="213"/>
        <end position="233"/>
    </location>
</feature>
<feature type="transmembrane region" description="Helical" evidence="2">
    <location>
        <begin position="293"/>
        <end position="310"/>
    </location>
</feature>
<feature type="transmembrane region" description="Helical" evidence="2">
    <location>
        <begin position="129"/>
        <end position="146"/>
    </location>
</feature>
<evidence type="ECO:0000313" key="4">
    <source>
        <dbReference type="Proteomes" id="UP000317421"/>
    </source>
</evidence>
<evidence type="ECO:0000256" key="1">
    <source>
        <dbReference type="SAM" id="MobiDB-lite"/>
    </source>
</evidence>
<dbReference type="OrthoDB" id="9786218at2"/>
<evidence type="ECO:0008006" key="5">
    <source>
        <dbReference type="Google" id="ProtNLM"/>
    </source>
</evidence>
<evidence type="ECO:0000313" key="3">
    <source>
        <dbReference type="EMBL" id="TWT99842.1"/>
    </source>
</evidence>
<feature type="transmembrane region" description="Helical" evidence="2">
    <location>
        <begin position="26"/>
        <end position="44"/>
    </location>
</feature>
<organism evidence="3 4">
    <name type="scientific">Botrimarina colliarenosi</name>
    <dbReference type="NCBI Taxonomy" id="2528001"/>
    <lineage>
        <taxon>Bacteria</taxon>
        <taxon>Pseudomonadati</taxon>
        <taxon>Planctomycetota</taxon>
        <taxon>Planctomycetia</taxon>
        <taxon>Pirellulales</taxon>
        <taxon>Lacipirellulaceae</taxon>
        <taxon>Botrimarina</taxon>
    </lineage>
</organism>
<sequence>MNPSDAAASPNLLSPARRDYQVFRRLVIALLVVACAGPLSLNVVDPDLWGHVRYAEEWIAQGELPRTATHTFTAQGHPWVNHENLAELALAYGFRTLGVQGMLAAKVLLGMSILLLMSLAARRQGVRPIAAWATFLLVAHNLQAFFPLRPQLLSFLWCAVMLLALDRAFAGWGNRRSDFQNNRRKADLTAIDWRWLAGMPLLFVVWANSHAGFAAGLGIFTVVLVGRAVELLIRTGREAWRPVVGLAVVAAACGLATLATPYGYSLHLWLIESLGSPRPEITEWAAPTSDNPVFWPLVLLIAVALAAYAFTDRRRDLVKMLVLALVGWQAVSHLRHIAFFALLCGFWLPPHLQSIASRLRSKAAQGLPTASLSPWMRTGIAAALAGAIALQATFLGQRLASLPVYRSRYPVDALQWMAEQHVRGDLVVCFNWAQYALAALAPDVKVSFDGRFRTCYPQQVIDRHFDFLVGGRIARHRSGDSGPIDGLRTLEVDRPDWVLVDRKYANAVEVMADAGRANGGAWTLVYQDAVAQLWGPTAVVDDVSSPNFVPAERRFVSDHFSLTAFEWPALPRRRVLAPVENSSREVAKRDASAPAVPYNEG</sequence>
<name>A0A5C6AIG0_9BACT</name>
<dbReference type="AlphaFoldDB" id="A0A5C6AIG0"/>
<keyword evidence="2" id="KW-0812">Transmembrane</keyword>
<dbReference type="EMBL" id="SJPR01000001">
    <property type="protein sequence ID" value="TWT99842.1"/>
    <property type="molecule type" value="Genomic_DNA"/>
</dbReference>
<feature type="region of interest" description="Disordered" evidence="1">
    <location>
        <begin position="581"/>
        <end position="601"/>
    </location>
</feature>
<dbReference type="Proteomes" id="UP000317421">
    <property type="component" value="Unassembled WGS sequence"/>
</dbReference>
<reference evidence="3 4" key="1">
    <citation type="submission" date="2019-02" db="EMBL/GenBank/DDBJ databases">
        <title>Deep-cultivation of Planctomycetes and their phenomic and genomic characterization uncovers novel biology.</title>
        <authorList>
            <person name="Wiegand S."/>
            <person name="Jogler M."/>
            <person name="Boedeker C."/>
            <person name="Pinto D."/>
            <person name="Vollmers J."/>
            <person name="Rivas-Marin E."/>
            <person name="Kohn T."/>
            <person name="Peeters S.H."/>
            <person name="Heuer A."/>
            <person name="Rast P."/>
            <person name="Oberbeckmann S."/>
            <person name="Bunk B."/>
            <person name="Jeske O."/>
            <person name="Meyerdierks A."/>
            <person name="Storesund J.E."/>
            <person name="Kallscheuer N."/>
            <person name="Luecker S."/>
            <person name="Lage O.M."/>
            <person name="Pohl T."/>
            <person name="Merkel B.J."/>
            <person name="Hornburger P."/>
            <person name="Mueller R.-W."/>
            <person name="Bruemmer F."/>
            <person name="Labrenz M."/>
            <person name="Spormann A.M."/>
            <person name="Op Den Camp H."/>
            <person name="Overmann J."/>
            <person name="Amann R."/>
            <person name="Jetten M.S.M."/>
            <person name="Mascher T."/>
            <person name="Medema M.H."/>
            <person name="Devos D.P."/>
            <person name="Kaster A.-K."/>
            <person name="Ovreas L."/>
            <person name="Rohde M."/>
            <person name="Galperin M.Y."/>
            <person name="Jogler C."/>
        </authorList>
    </citation>
    <scope>NUCLEOTIDE SEQUENCE [LARGE SCALE GENOMIC DNA]</scope>
    <source>
        <strain evidence="3 4">Pla108</strain>
    </source>
</reference>
<keyword evidence="2" id="KW-1133">Transmembrane helix</keyword>
<gene>
    <name evidence="3" type="ORF">Pla108_07850</name>
</gene>
<protein>
    <recommendedName>
        <fullName evidence="5">Glycosyltransferase RgtA/B/C/D-like domain-containing protein</fullName>
    </recommendedName>
</protein>
<feature type="transmembrane region" description="Helical" evidence="2">
    <location>
        <begin position="97"/>
        <end position="117"/>
    </location>
</feature>
<evidence type="ECO:0000256" key="2">
    <source>
        <dbReference type="SAM" id="Phobius"/>
    </source>
</evidence>
<keyword evidence="4" id="KW-1185">Reference proteome</keyword>
<feature type="transmembrane region" description="Helical" evidence="2">
    <location>
        <begin position="322"/>
        <end position="348"/>
    </location>
</feature>
<keyword evidence="2" id="KW-0472">Membrane</keyword>
<feature type="transmembrane region" description="Helical" evidence="2">
    <location>
        <begin position="245"/>
        <end position="264"/>
    </location>
</feature>
<proteinExistence type="predicted"/>
<dbReference type="RefSeq" id="WP_146443190.1">
    <property type="nucleotide sequence ID" value="NZ_SJPR01000001.1"/>
</dbReference>
<accession>A0A5C6AIG0</accession>